<dbReference type="InterPro" id="IPR011890">
    <property type="entry name" value="SMC_prok"/>
</dbReference>
<evidence type="ECO:0000256" key="7">
    <source>
        <dbReference type="SAM" id="MobiDB-lite"/>
    </source>
</evidence>
<dbReference type="GO" id="GO:0007059">
    <property type="term" value="P:chromosome segregation"/>
    <property type="evidence" value="ECO:0007669"/>
    <property type="project" value="UniProtKB-UniRule"/>
</dbReference>
<dbReference type="AlphaFoldDB" id="A0A7X1E4Z2"/>
<dbReference type="InterPro" id="IPR024704">
    <property type="entry name" value="SMC"/>
</dbReference>
<dbReference type="GO" id="GO:0016887">
    <property type="term" value="F:ATP hydrolysis activity"/>
    <property type="evidence" value="ECO:0007669"/>
    <property type="project" value="InterPro"/>
</dbReference>
<dbReference type="GO" id="GO:0005694">
    <property type="term" value="C:chromosome"/>
    <property type="evidence" value="ECO:0007669"/>
    <property type="project" value="InterPro"/>
</dbReference>
<dbReference type="EMBL" id="JACHVA010000117">
    <property type="protein sequence ID" value="MBC2603080.1"/>
    <property type="molecule type" value="Genomic_DNA"/>
</dbReference>
<dbReference type="GO" id="GO:0007062">
    <property type="term" value="P:sister chromatid cohesion"/>
    <property type="evidence" value="ECO:0007669"/>
    <property type="project" value="InterPro"/>
</dbReference>
<dbReference type="PANTHER" id="PTHR18937">
    <property type="entry name" value="STRUCTURAL MAINTENANCE OF CHROMOSOMES SMC FAMILY MEMBER"/>
    <property type="match status" value="1"/>
</dbReference>
<feature type="binding site" evidence="6">
    <location>
        <begin position="32"/>
        <end position="39"/>
    </location>
    <ligand>
        <name>ATP</name>
        <dbReference type="ChEBI" id="CHEBI:30616"/>
    </ligand>
</feature>
<feature type="coiled-coil region" evidence="6">
    <location>
        <begin position="853"/>
        <end position="936"/>
    </location>
</feature>
<dbReference type="GO" id="GO:0030261">
    <property type="term" value="P:chromosome condensation"/>
    <property type="evidence" value="ECO:0007669"/>
    <property type="project" value="InterPro"/>
</dbReference>
<dbReference type="HAMAP" id="MF_01894">
    <property type="entry name" value="Smc_prok"/>
    <property type="match status" value="1"/>
</dbReference>
<dbReference type="SUPFAM" id="SSF75553">
    <property type="entry name" value="Smc hinge domain"/>
    <property type="match status" value="1"/>
</dbReference>
<dbReference type="SUPFAM" id="SSF57997">
    <property type="entry name" value="Tropomyosin"/>
    <property type="match status" value="1"/>
</dbReference>
<comment type="domain">
    <text evidence="6">Contains large globular domains required for ATP hydrolysis at each terminus and a third globular domain forming a flexible hinge near the middle of the molecule. These domains are separated by coiled-coil structures.</text>
</comment>
<evidence type="ECO:0000256" key="4">
    <source>
        <dbReference type="ARBA" id="ARBA00023054"/>
    </source>
</evidence>
<keyword evidence="1 6" id="KW-0963">Cytoplasm</keyword>
<dbReference type="SUPFAM" id="SSF52540">
    <property type="entry name" value="P-loop containing nucleoside triphosphate hydrolases"/>
    <property type="match status" value="1"/>
</dbReference>
<sequence length="1241" mass="140833">MYLREVTLNGFKSFADITRLELQPGVTAIVGPNGCGKSNISDSIRWVLGEQSAKSLRGGSMQDIIFGGSERRKALPYCEVSLTFSDCEADLGASFHEVEVSRRVTRDGSSQYRINGKVSRLKDIQRLFMDTGVGQVAYSFLVQGQVDQILSTNPAERRTIFEEAAGITRYKSQRRETLNKLALVDSNLSRVSDVIDEVSRQIGSLKRQASKAVRYKRLTHRQSHLEVALYAFQIRELDASIAEIEAESERIRTEANGHRKKIEELEESLSSERARRSETYQEIENLQETLFKFRSAAESAESQAQMLETRQGDHRQRIQRLRAEIQRLTEQKKELEERGAEESQSRQEKLNLLGDADSETAEKQKQFEAVARALSEKESAFRQEREAVVQVENSITRLRSRCTTLEVDLKSFEVRHASHGETVHSAKEEAERIAERERQTVQTLEQRRKDAEEADQILESKKADLARIREEFRTAQTNIQEIDRQLARTAARKQVLQDLQDRMEGFGEGAKSILKGKLGEPFTGDRMKLVSALIEVDSEHTAAAEALLGNAVDAIVWNDADELPQLLQTLRSKGIPRTALLSTPGKNTAESSVKGLTAALSIIKPKEEAFAPLLNALLDGCYFAESEEAFLQWKSENPSSRFDRVVTQEGTVFSANGLLVAGKTLEGSKSLLGREAEIRRIDKEISALEKELDGKREKIQADQESIENLEAELEQSRERRNEIHRERATLEAEAKALHNNREKNARNLQEAEQKLAALEESRAKSEQELADARKNLADAEQNLDGNRNQIGEMETEIEKLRADRDQRREDWTNTRLDHASRKQALEMVEKGISEIQRRTQEIDSICRSRSAEIDQLDTQIADAAEEIELQKATHEDALTNLKELKEKLEAKRGELRELEEFLSKKEESVSDSRKALQELDQTLNRKEVELTRQRSRVEFILEKSSGENAVDVRKIDWRRSLWDADRDFKSRISLDDMEDGEDLDLDPVDRRGSPSEEDLSQYQNTDWTAVEDESKKLRDKISSMGAVNLVAIEEYKDLKERYEFLKAQSQDLWNSKEELLRAIDEINETSQTLFQKTFDKIRENFKYTYDHLTNGGTADLELIEAEDILDSGIEIKARPPGVRTATLSLLSGGQRTMAAVALLFAIYMVKPSPFCVLDELDAPLDDANIGRFTEMLKSFTEFSQFLIITHNKRTIAASNSVFGVTMQEKGVSRLVSMRFNHSTQKAEFAEGELQGKAIATE</sequence>
<dbReference type="RefSeq" id="WP_185693721.1">
    <property type="nucleotide sequence ID" value="NZ_JACHVA010000117.1"/>
</dbReference>
<feature type="region of interest" description="Disordered" evidence="7">
    <location>
        <begin position="979"/>
        <end position="1001"/>
    </location>
</feature>
<dbReference type="GO" id="GO:0005737">
    <property type="term" value="C:cytoplasm"/>
    <property type="evidence" value="ECO:0007669"/>
    <property type="project" value="UniProtKB-SubCell"/>
</dbReference>
<dbReference type="GO" id="GO:0005524">
    <property type="term" value="F:ATP binding"/>
    <property type="evidence" value="ECO:0007669"/>
    <property type="project" value="UniProtKB-UniRule"/>
</dbReference>
<dbReference type="InterPro" id="IPR036277">
    <property type="entry name" value="SMC_hinge_sf"/>
</dbReference>
<comment type="similarity">
    <text evidence="6">Belongs to the SMC family.</text>
</comment>
<comment type="caution">
    <text evidence="9">The sequence shown here is derived from an EMBL/GenBank/DDBJ whole genome shotgun (WGS) entry which is preliminary data.</text>
</comment>
<dbReference type="InterPro" id="IPR027417">
    <property type="entry name" value="P-loop_NTPase"/>
</dbReference>
<dbReference type="PIRSF" id="PIRSF005719">
    <property type="entry name" value="SMC"/>
    <property type="match status" value="1"/>
</dbReference>
<dbReference type="SMART" id="SM00968">
    <property type="entry name" value="SMC_hinge"/>
    <property type="match status" value="1"/>
</dbReference>
<dbReference type="NCBIfam" id="TIGR02168">
    <property type="entry name" value="SMC_prok_B"/>
    <property type="match status" value="1"/>
</dbReference>
<evidence type="ECO:0000256" key="3">
    <source>
        <dbReference type="ARBA" id="ARBA00022840"/>
    </source>
</evidence>
<evidence type="ECO:0000256" key="2">
    <source>
        <dbReference type="ARBA" id="ARBA00022741"/>
    </source>
</evidence>
<dbReference type="Proteomes" id="UP000525652">
    <property type="component" value="Unassembled WGS sequence"/>
</dbReference>
<dbReference type="GO" id="GO:0006260">
    <property type="term" value="P:DNA replication"/>
    <property type="evidence" value="ECO:0007669"/>
    <property type="project" value="UniProtKB-UniRule"/>
</dbReference>
<dbReference type="Gene3D" id="1.20.5.340">
    <property type="match status" value="1"/>
</dbReference>
<feature type="domain" description="SMC hinge" evidence="8">
    <location>
        <begin position="524"/>
        <end position="633"/>
    </location>
</feature>
<evidence type="ECO:0000313" key="9">
    <source>
        <dbReference type="EMBL" id="MBC2603080.1"/>
    </source>
</evidence>
<dbReference type="Pfam" id="PF06470">
    <property type="entry name" value="SMC_hinge"/>
    <property type="match status" value="1"/>
</dbReference>
<dbReference type="InterPro" id="IPR010935">
    <property type="entry name" value="SMC_hinge"/>
</dbReference>
<evidence type="ECO:0000256" key="5">
    <source>
        <dbReference type="ARBA" id="ARBA00023125"/>
    </source>
</evidence>
<accession>A0A7X1E4Z2</accession>
<dbReference type="Pfam" id="PF02463">
    <property type="entry name" value="SMC_N"/>
    <property type="match status" value="1"/>
</dbReference>
<keyword evidence="10" id="KW-1185">Reference proteome</keyword>
<name>A0A7X1E4Z2_9BACT</name>
<dbReference type="InterPro" id="IPR003395">
    <property type="entry name" value="RecF/RecN/SMC_N"/>
</dbReference>
<comment type="subcellular location">
    <subcellularLocation>
        <location evidence="6">Cytoplasm</location>
    </subcellularLocation>
</comment>
<feature type="coiled-coil region" evidence="6">
    <location>
        <begin position="427"/>
        <end position="485"/>
    </location>
</feature>
<gene>
    <name evidence="6 9" type="primary">smc</name>
    <name evidence="9" type="ORF">H5P30_14955</name>
</gene>
<comment type="subunit">
    <text evidence="6">Homodimer.</text>
</comment>
<protein>
    <recommendedName>
        <fullName evidence="6">Chromosome partition protein Smc</fullName>
    </recommendedName>
</protein>
<proteinExistence type="inferred from homology"/>
<dbReference type="Gene3D" id="3.30.70.1620">
    <property type="match status" value="1"/>
</dbReference>
<feature type="coiled-coil region" evidence="6">
    <location>
        <begin position="234"/>
        <end position="345"/>
    </location>
</feature>
<dbReference type="Gene3D" id="3.40.50.300">
    <property type="entry name" value="P-loop containing nucleotide triphosphate hydrolases"/>
    <property type="match status" value="2"/>
</dbReference>
<keyword evidence="4 6" id="KW-0175">Coiled coil</keyword>
<keyword evidence="3 6" id="KW-0067">ATP-binding</keyword>
<reference evidence="9 10" key="1">
    <citation type="submission" date="2020-07" db="EMBL/GenBank/DDBJ databases">
        <authorList>
            <person name="Feng X."/>
        </authorList>
    </citation>
    <scope>NUCLEOTIDE SEQUENCE [LARGE SCALE GENOMIC DNA]</scope>
    <source>
        <strain evidence="9 10">JCM14086</strain>
    </source>
</reference>
<dbReference type="GO" id="GO:0003677">
    <property type="term" value="F:DNA binding"/>
    <property type="evidence" value="ECO:0007669"/>
    <property type="project" value="UniProtKB-UniRule"/>
</dbReference>
<feature type="coiled-coil region" evidence="6">
    <location>
        <begin position="671"/>
        <end position="810"/>
    </location>
</feature>
<dbReference type="Gene3D" id="1.20.1060.20">
    <property type="match status" value="1"/>
</dbReference>
<comment type="function">
    <text evidence="6">Required for chromosome condensation and partitioning.</text>
</comment>
<keyword evidence="2 6" id="KW-0547">Nucleotide-binding</keyword>
<keyword evidence="5 6" id="KW-0238">DNA-binding</keyword>
<evidence type="ECO:0000259" key="8">
    <source>
        <dbReference type="SMART" id="SM00968"/>
    </source>
</evidence>
<organism evidence="9 10">
    <name type="scientific">Puniceicoccus vermicola</name>
    <dbReference type="NCBI Taxonomy" id="388746"/>
    <lineage>
        <taxon>Bacteria</taxon>
        <taxon>Pseudomonadati</taxon>
        <taxon>Verrucomicrobiota</taxon>
        <taxon>Opitutia</taxon>
        <taxon>Puniceicoccales</taxon>
        <taxon>Puniceicoccaceae</taxon>
        <taxon>Puniceicoccus</taxon>
    </lineage>
</organism>
<evidence type="ECO:0000256" key="1">
    <source>
        <dbReference type="ARBA" id="ARBA00022490"/>
    </source>
</evidence>
<evidence type="ECO:0000313" key="10">
    <source>
        <dbReference type="Proteomes" id="UP000525652"/>
    </source>
</evidence>
<evidence type="ECO:0000256" key="6">
    <source>
        <dbReference type="HAMAP-Rule" id="MF_01894"/>
    </source>
</evidence>